<sequence>MTPRSRPAPYALQVPKAVPMVPEVSLIFGDETSGIFTEGGPRQPPITHGKPTGVHHVQDFLSSTHQPLKYPPSSQNSIPGNHKLLSHAQSAPNLQQIRSVKQQQQCKLPCCADNKMMPNGRLAQNYLSNGTSQPTDSRMVWMHFLSLLTPNITGDP</sequence>
<dbReference type="AlphaFoldDB" id="A0A8B8CMU8"/>
<proteinExistence type="predicted"/>
<dbReference type="KEGG" id="cvn:111120586"/>
<reference evidence="2" key="1">
    <citation type="submission" date="2025-08" db="UniProtKB">
        <authorList>
            <consortium name="RefSeq"/>
        </authorList>
    </citation>
    <scope>IDENTIFICATION</scope>
    <source>
        <tissue evidence="2">Whole sample</tissue>
    </source>
</reference>
<evidence type="ECO:0000313" key="2">
    <source>
        <dbReference type="RefSeq" id="XP_022317105.1"/>
    </source>
</evidence>
<accession>A0A8B8CMU8</accession>
<protein>
    <submittedName>
        <fullName evidence="2">Uncharacterized protein LOC111120586</fullName>
    </submittedName>
</protein>
<evidence type="ECO:0000313" key="1">
    <source>
        <dbReference type="Proteomes" id="UP000694844"/>
    </source>
</evidence>
<dbReference type="RefSeq" id="XP_022317105.1">
    <property type="nucleotide sequence ID" value="XM_022461397.1"/>
</dbReference>
<name>A0A8B8CMU8_CRAVI</name>
<keyword evidence="1" id="KW-1185">Reference proteome</keyword>
<dbReference type="OrthoDB" id="76173at2759"/>
<dbReference type="GeneID" id="111120586"/>
<gene>
    <name evidence="2" type="primary">LOC111120586</name>
</gene>
<dbReference type="Proteomes" id="UP000694844">
    <property type="component" value="Chromosome 2"/>
</dbReference>
<organism evidence="1 2">
    <name type="scientific">Crassostrea virginica</name>
    <name type="common">Eastern oyster</name>
    <dbReference type="NCBI Taxonomy" id="6565"/>
    <lineage>
        <taxon>Eukaryota</taxon>
        <taxon>Metazoa</taxon>
        <taxon>Spiralia</taxon>
        <taxon>Lophotrochozoa</taxon>
        <taxon>Mollusca</taxon>
        <taxon>Bivalvia</taxon>
        <taxon>Autobranchia</taxon>
        <taxon>Pteriomorphia</taxon>
        <taxon>Ostreida</taxon>
        <taxon>Ostreoidea</taxon>
        <taxon>Ostreidae</taxon>
        <taxon>Crassostrea</taxon>
    </lineage>
</organism>